<name>A0ABU8MAI5_9PSEU</name>
<comment type="caution">
    <text evidence="5">The sequence shown here is derived from an EMBL/GenBank/DDBJ whole genome shotgun (WGS) entry which is preliminary data.</text>
</comment>
<feature type="region of interest" description="Disordered" evidence="3">
    <location>
        <begin position="287"/>
        <end position="322"/>
    </location>
</feature>
<dbReference type="GO" id="GO:0005524">
    <property type="term" value="F:ATP binding"/>
    <property type="evidence" value="ECO:0007669"/>
    <property type="project" value="UniProtKB-KW"/>
</dbReference>
<organism evidence="5 6">
    <name type="scientific">Actinomycetospora flava</name>
    <dbReference type="NCBI Taxonomy" id="3129232"/>
    <lineage>
        <taxon>Bacteria</taxon>
        <taxon>Bacillati</taxon>
        <taxon>Actinomycetota</taxon>
        <taxon>Actinomycetes</taxon>
        <taxon>Pseudonocardiales</taxon>
        <taxon>Pseudonocardiaceae</taxon>
        <taxon>Actinomycetospora</taxon>
    </lineage>
</organism>
<dbReference type="Pfam" id="PF13191">
    <property type="entry name" value="AAA_16"/>
    <property type="match status" value="1"/>
</dbReference>
<proteinExistence type="predicted"/>
<evidence type="ECO:0000256" key="1">
    <source>
        <dbReference type="ARBA" id="ARBA00022741"/>
    </source>
</evidence>
<evidence type="ECO:0000313" key="5">
    <source>
        <dbReference type="EMBL" id="MEJ2864370.1"/>
    </source>
</evidence>
<sequence>MELLGRSEETLTVDRLLGSARGGFSGVLVVRGEPGIGKTAILDHAVEGGIGAGFRVVRVVGIQAEQELGYAALHRLLVDLLPQREVLPPPQRDALEVAFGLASGARADRFLIGLAVLTLVGEAANDRPVLWVCDDAQWLDRETLEVLAFLGRRLEADRVVLLMGVRDGAAAADILDDLPVLLVGGLQGRPARELVERSTAGRLDAAVAGRVVAEAQGNPLALRELAVDVAGAHPDTSQVPLSARLPLGRQLEAAPGPQERAASSTPWPRATTAASWLPRVPAIPATLARSRGLNGGRPRSRKRSMNPQVWSPNRTTARSSSE</sequence>
<accession>A0ABU8MAI5</accession>
<dbReference type="EMBL" id="JBBEGM010000011">
    <property type="protein sequence ID" value="MEJ2864370.1"/>
    <property type="molecule type" value="Genomic_DNA"/>
</dbReference>
<dbReference type="SUPFAM" id="SSF52540">
    <property type="entry name" value="P-loop containing nucleoside triphosphate hydrolases"/>
    <property type="match status" value="1"/>
</dbReference>
<feature type="domain" description="Orc1-like AAA ATPase" evidence="4">
    <location>
        <begin position="2"/>
        <end position="161"/>
    </location>
</feature>
<dbReference type="RefSeq" id="WP_337705728.1">
    <property type="nucleotide sequence ID" value="NZ_JBBEGM010000011.1"/>
</dbReference>
<evidence type="ECO:0000313" key="6">
    <source>
        <dbReference type="Proteomes" id="UP001369736"/>
    </source>
</evidence>
<reference evidence="5 6" key="1">
    <citation type="submission" date="2024-03" db="EMBL/GenBank/DDBJ databases">
        <title>Actinomycetospora sp. OC33-EN07, a novel actinomycete isolated from wild orchid (Aerides multiflora).</title>
        <authorList>
            <person name="Suriyachadkun C."/>
        </authorList>
    </citation>
    <scope>NUCLEOTIDE SEQUENCE [LARGE SCALE GENOMIC DNA]</scope>
    <source>
        <strain evidence="5 6">OC33-EN07</strain>
    </source>
</reference>
<evidence type="ECO:0000256" key="2">
    <source>
        <dbReference type="ARBA" id="ARBA00022840"/>
    </source>
</evidence>
<dbReference type="Proteomes" id="UP001369736">
    <property type="component" value="Unassembled WGS sequence"/>
</dbReference>
<protein>
    <submittedName>
        <fullName evidence="5">ATP-binding protein</fullName>
    </submittedName>
</protein>
<feature type="compositionally biased region" description="Polar residues" evidence="3">
    <location>
        <begin position="305"/>
        <end position="322"/>
    </location>
</feature>
<dbReference type="InterPro" id="IPR041664">
    <property type="entry name" value="AAA_16"/>
</dbReference>
<gene>
    <name evidence="5" type="ORF">WCD58_24645</name>
</gene>
<keyword evidence="2 5" id="KW-0067">ATP-binding</keyword>
<keyword evidence="6" id="KW-1185">Reference proteome</keyword>
<evidence type="ECO:0000256" key="3">
    <source>
        <dbReference type="SAM" id="MobiDB-lite"/>
    </source>
</evidence>
<keyword evidence="1" id="KW-0547">Nucleotide-binding</keyword>
<evidence type="ECO:0000259" key="4">
    <source>
        <dbReference type="Pfam" id="PF13191"/>
    </source>
</evidence>
<dbReference type="InterPro" id="IPR027417">
    <property type="entry name" value="P-loop_NTPase"/>
</dbReference>
<dbReference type="PANTHER" id="PTHR16305:SF35">
    <property type="entry name" value="TRANSCRIPTIONAL ACTIVATOR DOMAIN"/>
    <property type="match status" value="1"/>
</dbReference>
<dbReference type="PANTHER" id="PTHR16305">
    <property type="entry name" value="TESTICULAR SOLUBLE ADENYLYL CYCLASE"/>
    <property type="match status" value="1"/>
</dbReference>